<feature type="region of interest" description="Disordered" evidence="1">
    <location>
        <begin position="50"/>
        <end position="76"/>
    </location>
</feature>
<dbReference type="PaxDb" id="4097-A0A1S4AHE2"/>
<organism evidence="2">
    <name type="scientific">Nicotiana tabacum</name>
    <name type="common">Common tobacco</name>
    <dbReference type="NCBI Taxonomy" id="4097"/>
    <lineage>
        <taxon>Eukaryota</taxon>
        <taxon>Viridiplantae</taxon>
        <taxon>Streptophyta</taxon>
        <taxon>Embryophyta</taxon>
        <taxon>Tracheophyta</taxon>
        <taxon>Spermatophyta</taxon>
        <taxon>Magnoliopsida</taxon>
        <taxon>eudicotyledons</taxon>
        <taxon>Gunneridae</taxon>
        <taxon>Pentapetalae</taxon>
        <taxon>asterids</taxon>
        <taxon>lamiids</taxon>
        <taxon>Solanales</taxon>
        <taxon>Solanaceae</taxon>
        <taxon>Nicotianoideae</taxon>
        <taxon>Nicotianeae</taxon>
        <taxon>Nicotiana</taxon>
    </lineage>
</organism>
<dbReference type="OrthoDB" id="1094758at2759"/>
<reference evidence="2" key="1">
    <citation type="submission" date="2025-08" db="UniProtKB">
        <authorList>
            <consortium name="RefSeq"/>
        </authorList>
    </citation>
    <scope>IDENTIFICATION</scope>
</reference>
<accession>A0A1S4AHE2</accession>
<name>A0A1S4AHE2_TOBAC</name>
<protein>
    <submittedName>
        <fullName evidence="2">Uncharacterized protein</fullName>
    </submittedName>
</protein>
<dbReference type="AlphaFoldDB" id="A0A1S4AHE2"/>
<dbReference type="RefSeq" id="XP_016476107.1">
    <property type="nucleotide sequence ID" value="XM_016620621.1"/>
</dbReference>
<dbReference type="KEGG" id="nta:107797709"/>
<dbReference type="PANTHER" id="PTHR33240:SF8">
    <property type="entry name" value="OS03G0439900 PROTEIN"/>
    <property type="match status" value="1"/>
</dbReference>
<proteinExistence type="predicted"/>
<sequence>MTWSDVYNEYQSKIRAEDDQLGASSGSVYLSRLLVKESKLNKERYQPYLEDRRNTPRHNLPRNDQMMDRGKDPRGLAHRTSKIRDAKWPRQIQSDPSQRNYNLVCEFHNMHGHRTEDCHQLREEVAQLLNKGHLWEFLSDRAKNQFQDREATKKNEENESQHVIYMIMGGADAPQNPVMRRTEISITREKRTQGYIPEDALAFSEEDTEALSQPHNDAL</sequence>
<evidence type="ECO:0000256" key="1">
    <source>
        <dbReference type="SAM" id="MobiDB-lite"/>
    </source>
</evidence>
<evidence type="ECO:0000313" key="2">
    <source>
        <dbReference type="RefSeq" id="XP_016476107.1"/>
    </source>
</evidence>
<feature type="compositionally biased region" description="Basic and acidic residues" evidence="1">
    <location>
        <begin position="65"/>
        <end position="75"/>
    </location>
</feature>
<gene>
    <name evidence="2" type="primary">LOC107797709</name>
</gene>
<dbReference type="PANTHER" id="PTHR33240">
    <property type="entry name" value="OS08G0508500 PROTEIN"/>
    <property type="match status" value="1"/>
</dbReference>